<protein>
    <submittedName>
        <fullName evidence="2">Uncharacterized protein</fullName>
    </submittedName>
</protein>
<accession>N1QFW7</accession>
<dbReference type="EMBL" id="KB456267">
    <property type="protein sequence ID" value="EMF10652.1"/>
    <property type="molecule type" value="Genomic_DNA"/>
</dbReference>
<dbReference type="HOGENOM" id="CLU_2279250_0_0_1"/>
<dbReference type="RefSeq" id="XP_016758773.1">
    <property type="nucleotide sequence ID" value="XM_016906333.1"/>
</dbReference>
<feature type="region of interest" description="Disordered" evidence="1">
    <location>
        <begin position="1"/>
        <end position="24"/>
    </location>
</feature>
<dbReference type="AlphaFoldDB" id="N1QFW7"/>
<feature type="compositionally biased region" description="Basic residues" evidence="1">
    <location>
        <begin position="1"/>
        <end position="19"/>
    </location>
</feature>
<dbReference type="Proteomes" id="UP000016931">
    <property type="component" value="Unassembled WGS sequence"/>
</dbReference>
<gene>
    <name evidence="2" type="ORF">SEPMUDRAFT_150684</name>
</gene>
<evidence type="ECO:0000256" key="1">
    <source>
        <dbReference type="SAM" id="MobiDB-lite"/>
    </source>
</evidence>
<sequence length="102" mass="11508">MRRLNHPSHSACKCRHNHPSHSASSSNKYMILYMLTATTEAASVCTRTQQSCLGWHSGGAPPCPLHAVSSEPCTTHRQRISKRCAWKWDVSTVISFLHWSIY</sequence>
<reference evidence="2 3" key="1">
    <citation type="journal article" date="2012" name="PLoS Pathog.">
        <title>Diverse lifestyles and strategies of plant pathogenesis encoded in the genomes of eighteen Dothideomycetes fungi.</title>
        <authorList>
            <person name="Ohm R.A."/>
            <person name="Feau N."/>
            <person name="Henrissat B."/>
            <person name="Schoch C.L."/>
            <person name="Horwitz B.A."/>
            <person name="Barry K.W."/>
            <person name="Condon B.J."/>
            <person name="Copeland A.C."/>
            <person name="Dhillon B."/>
            <person name="Glaser F."/>
            <person name="Hesse C.N."/>
            <person name="Kosti I."/>
            <person name="LaButti K."/>
            <person name="Lindquist E.A."/>
            <person name="Lucas S."/>
            <person name="Salamov A.A."/>
            <person name="Bradshaw R.E."/>
            <person name="Ciuffetti L."/>
            <person name="Hamelin R.C."/>
            <person name="Kema G.H.J."/>
            <person name="Lawrence C."/>
            <person name="Scott J.A."/>
            <person name="Spatafora J.W."/>
            <person name="Turgeon B.G."/>
            <person name="de Wit P.J.G.M."/>
            <person name="Zhong S."/>
            <person name="Goodwin S.B."/>
            <person name="Grigoriev I.V."/>
        </authorList>
    </citation>
    <scope>NUCLEOTIDE SEQUENCE [LARGE SCALE GENOMIC DNA]</scope>
    <source>
        <strain evidence="2 3">SO2202</strain>
    </source>
</reference>
<organism evidence="2 3">
    <name type="scientific">Sphaerulina musiva (strain SO2202)</name>
    <name type="common">Poplar stem canker fungus</name>
    <name type="synonym">Septoria musiva</name>
    <dbReference type="NCBI Taxonomy" id="692275"/>
    <lineage>
        <taxon>Eukaryota</taxon>
        <taxon>Fungi</taxon>
        <taxon>Dikarya</taxon>
        <taxon>Ascomycota</taxon>
        <taxon>Pezizomycotina</taxon>
        <taxon>Dothideomycetes</taxon>
        <taxon>Dothideomycetidae</taxon>
        <taxon>Mycosphaerellales</taxon>
        <taxon>Mycosphaerellaceae</taxon>
        <taxon>Sphaerulina</taxon>
    </lineage>
</organism>
<name>N1QFW7_SPHMS</name>
<evidence type="ECO:0000313" key="2">
    <source>
        <dbReference type="EMBL" id="EMF10652.1"/>
    </source>
</evidence>
<proteinExistence type="predicted"/>
<evidence type="ECO:0000313" key="3">
    <source>
        <dbReference type="Proteomes" id="UP000016931"/>
    </source>
</evidence>
<keyword evidence="3" id="KW-1185">Reference proteome</keyword>
<dbReference type="GeneID" id="27903470"/>